<keyword evidence="3" id="KW-0274">FAD</keyword>
<dbReference type="InterPro" id="IPR002938">
    <property type="entry name" value="FAD-bd"/>
</dbReference>
<dbReference type="Pfam" id="PF01494">
    <property type="entry name" value="FAD_binding_3"/>
    <property type="match status" value="1"/>
</dbReference>
<evidence type="ECO:0000313" key="5">
    <source>
        <dbReference type="EMBL" id="MQY06461.1"/>
    </source>
</evidence>
<dbReference type="OrthoDB" id="8670884at2"/>
<dbReference type="EMBL" id="WEGH01000003">
    <property type="protein sequence ID" value="MQY06461.1"/>
    <property type="molecule type" value="Genomic_DNA"/>
</dbReference>
<keyword evidence="6" id="KW-1185">Reference proteome</keyword>
<dbReference type="AlphaFoldDB" id="A0A7K0BZ58"/>
<comment type="caution">
    <text evidence="5">The sequence shown here is derived from an EMBL/GenBank/DDBJ whole genome shotgun (WGS) entry which is preliminary data.</text>
</comment>
<dbReference type="Gene3D" id="3.30.70.2450">
    <property type="match status" value="1"/>
</dbReference>
<dbReference type="GO" id="GO:0008688">
    <property type="term" value="F:3-(3-hydroxyphenyl)propionate hydroxylase activity"/>
    <property type="evidence" value="ECO:0007669"/>
    <property type="project" value="UniProtKB-EC"/>
</dbReference>
<dbReference type="InterPro" id="IPR036188">
    <property type="entry name" value="FAD/NAD-bd_sf"/>
</dbReference>
<dbReference type="Proteomes" id="UP000487268">
    <property type="component" value="Unassembled WGS sequence"/>
</dbReference>
<proteinExistence type="predicted"/>
<dbReference type="RefSeq" id="WP_153535724.1">
    <property type="nucleotide sequence ID" value="NZ_WEGH01000003.1"/>
</dbReference>
<gene>
    <name evidence="5" type="primary">mhpA_3</name>
    <name evidence="5" type="ORF">ACRB68_45490</name>
</gene>
<name>A0A7K0BZ58_9ACTN</name>
<dbReference type="PRINTS" id="PR00420">
    <property type="entry name" value="RNGMNOXGNASE"/>
</dbReference>
<evidence type="ECO:0000259" key="4">
    <source>
        <dbReference type="Pfam" id="PF01494"/>
    </source>
</evidence>
<evidence type="ECO:0000313" key="6">
    <source>
        <dbReference type="Proteomes" id="UP000487268"/>
    </source>
</evidence>
<organism evidence="5 6">
    <name type="scientific">Actinomadura macrotermitis</name>
    <dbReference type="NCBI Taxonomy" id="2585200"/>
    <lineage>
        <taxon>Bacteria</taxon>
        <taxon>Bacillati</taxon>
        <taxon>Actinomycetota</taxon>
        <taxon>Actinomycetes</taxon>
        <taxon>Streptosporangiales</taxon>
        <taxon>Thermomonosporaceae</taxon>
        <taxon>Actinomadura</taxon>
    </lineage>
</organism>
<accession>A0A7K0BZ58</accession>
<dbReference type="PANTHER" id="PTHR43004:SF19">
    <property type="entry name" value="BINDING MONOOXYGENASE, PUTATIVE (JCVI)-RELATED"/>
    <property type="match status" value="1"/>
</dbReference>
<dbReference type="SUPFAM" id="SSF51905">
    <property type="entry name" value="FAD/NAD(P)-binding domain"/>
    <property type="match status" value="1"/>
</dbReference>
<dbReference type="PANTHER" id="PTHR43004">
    <property type="entry name" value="TRK SYSTEM POTASSIUM UPTAKE PROTEIN"/>
    <property type="match status" value="1"/>
</dbReference>
<sequence>MDPVIVVGAGPVGLTAALALRSYGLPVTLLEADPQDRTRPGSRALFVHRSSLRLLETASPGLGRELAGHGVVWRTRRTLYGGREVYRRTYPASPPGELPPFTSLRQVETERHLLGAAKAAGVRIVWGAPVTGAESSGDGVTLHAGGEPFRARYVVAADGARSGVRRALGIGMQGDRAEGFHVVVDVEDDKAADTREFHYEHPAMGGRNVLRVPFAGGFQVDLQCHDGDDPDRFAGAEQARRWLPRVVGPGYEDAILWVSKYHYLQVLADAFADPYHRVLLAGEAAHLFPPFGARGMNSGMADADAAAVAVVAALAATNPARAAEAVERYGRDRRAAAVHNSAAVGSALKHLKPSRADLLRHRAAARLAPVAPRFGDWLEHAPYGPRSGPTGNPHGKY</sequence>
<dbReference type="InterPro" id="IPR050641">
    <property type="entry name" value="RIFMO-like"/>
</dbReference>
<evidence type="ECO:0000256" key="3">
    <source>
        <dbReference type="ARBA" id="ARBA00022827"/>
    </source>
</evidence>
<evidence type="ECO:0000256" key="1">
    <source>
        <dbReference type="ARBA" id="ARBA00001974"/>
    </source>
</evidence>
<reference evidence="5 6" key="1">
    <citation type="submission" date="2019-10" db="EMBL/GenBank/DDBJ databases">
        <title>Actinomadura rubteroloni sp. nov. and Actinomadura macrotermitis sp. nov., isolated from the gut of fungus growing-termite Macrotermes natalensis.</title>
        <authorList>
            <person name="Benndorf R."/>
            <person name="Martin K."/>
            <person name="Kuefner M."/>
            <person name="De Beer W."/>
            <person name="Kaster A.-K."/>
            <person name="Vollmers J."/>
            <person name="Poulsen M."/>
            <person name="Beemelmanns C."/>
        </authorList>
    </citation>
    <scope>NUCLEOTIDE SEQUENCE [LARGE SCALE GENOMIC DNA]</scope>
    <source>
        <strain evidence="5 6">RB68</strain>
    </source>
</reference>
<dbReference type="GO" id="GO:0071949">
    <property type="term" value="F:FAD binding"/>
    <property type="evidence" value="ECO:0007669"/>
    <property type="project" value="InterPro"/>
</dbReference>
<dbReference type="Gene3D" id="3.50.50.60">
    <property type="entry name" value="FAD/NAD(P)-binding domain"/>
    <property type="match status" value="1"/>
</dbReference>
<feature type="domain" description="FAD-binding" evidence="4">
    <location>
        <begin position="3"/>
        <end position="337"/>
    </location>
</feature>
<protein>
    <submittedName>
        <fullName evidence="5">3-(3-hydroxy-phenyl)propionate/3-hydroxycinnamic acid hydroxylase</fullName>
        <ecNumber evidence="5">1.14.13.127</ecNumber>
    </submittedName>
</protein>
<comment type="cofactor">
    <cofactor evidence="1">
        <name>FAD</name>
        <dbReference type="ChEBI" id="CHEBI:57692"/>
    </cofactor>
</comment>
<keyword evidence="5" id="KW-0560">Oxidoreductase</keyword>
<keyword evidence="2" id="KW-0285">Flavoprotein</keyword>
<dbReference type="EC" id="1.14.13.127" evidence="5"/>
<evidence type="ECO:0000256" key="2">
    <source>
        <dbReference type="ARBA" id="ARBA00022630"/>
    </source>
</evidence>